<organism evidence="1 2">
    <name type="scientific">Alkalitalea saponilacus</name>
    <dbReference type="NCBI Taxonomy" id="889453"/>
    <lineage>
        <taxon>Bacteria</taxon>
        <taxon>Pseudomonadati</taxon>
        <taxon>Bacteroidota</taxon>
        <taxon>Bacteroidia</taxon>
        <taxon>Marinilabiliales</taxon>
        <taxon>Marinilabiliaceae</taxon>
        <taxon>Alkalitalea</taxon>
    </lineage>
</organism>
<evidence type="ECO:0000313" key="2">
    <source>
        <dbReference type="Proteomes" id="UP000191055"/>
    </source>
</evidence>
<dbReference type="InterPro" id="IPR009241">
    <property type="entry name" value="HigB-like"/>
</dbReference>
<keyword evidence="2" id="KW-1185">Reference proteome</keyword>
<dbReference type="AlphaFoldDB" id="A0A1T5HUC5"/>
<dbReference type="OrthoDB" id="573082at2"/>
<dbReference type="KEGG" id="asx:CDL62_14975"/>
<name>A0A1T5HUC5_9BACT</name>
<dbReference type="STRING" id="889453.SAMN03080601_03565"/>
<evidence type="ECO:0000313" key="1">
    <source>
        <dbReference type="EMBL" id="SKC24268.1"/>
    </source>
</evidence>
<proteinExistence type="predicted"/>
<dbReference type="EMBL" id="FUYV01000060">
    <property type="protein sequence ID" value="SKC24268.1"/>
    <property type="molecule type" value="Genomic_DNA"/>
</dbReference>
<dbReference type="Proteomes" id="UP000191055">
    <property type="component" value="Unassembled WGS sequence"/>
</dbReference>
<sequence length="121" mass="14517">MEKDEFIRDIFYYKDYYLDFFNTLSPKVRMKFNWTLKLIATVDKIPIKFFRHITSSSGIFEIRVEVGSDIYRVFSFFDKGNLVVLINGFQKKTQKTPKKEIELAEKLKKEYFAEKSKNEES</sequence>
<protein>
    <submittedName>
        <fullName evidence="1">Phage-related protein</fullName>
    </submittedName>
</protein>
<gene>
    <name evidence="1" type="ORF">SAMN03080601_03565</name>
</gene>
<dbReference type="Pfam" id="PF05973">
    <property type="entry name" value="Gp49"/>
    <property type="match status" value="1"/>
</dbReference>
<reference evidence="1 2" key="1">
    <citation type="submission" date="2017-02" db="EMBL/GenBank/DDBJ databases">
        <authorList>
            <person name="Peterson S.W."/>
        </authorList>
    </citation>
    <scope>NUCLEOTIDE SEQUENCE [LARGE SCALE GENOMIC DNA]</scope>
    <source>
        <strain evidence="1 2">DSM 24412</strain>
    </source>
</reference>
<accession>A0A1T5HUC5</accession>
<dbReference type="RefSeq" id="WP_079559198.1">
    <property type="nucleotide sequence ID" value="NZ_CP021904.1"/>
</dbReference>